<dbReference type="Bgee" id="ENSMUSG00000052962">
    <property type="expression patterns" value="Expressed in fetal liver hematopoietic progenitor cell and 257 other cell types or tissues"/>
</dbReference>
<dbReference type="AGR" id="MGI:1913473"/>
<dbReference type="VEuPathDB" id="HostDB:ENSMUSG00000052962"/>
<dbReference type="MGI" id="MGI:1913473">
    <property type="gene designation" value="Mrpl35"/>
</dbReference>
<dbReference type="Proteomes" id="UP000000589">
    <property type="component" value="Chromosome 6"/>
</dbReference>
<name>A0A0U1RPQ4_MOUSE</name>
<accession>A0A0U1RPQ4</accession>
<dbReference type="ExpressionAtlas" id="A0A0U1RPQ4">
    <property type="expression patterns" value="baseline and differential"/>
</dbReference>
<evidence type="ECO:0000313" key="1">
    <source>
        <dbReference type="Ensembl" id="ENSMUSP00000146077.2"/>
    </source>
</evidence>
<evidence type="ECO:0000313" key="3">
    <source>
        <dbReference type="Proteomes" id="UP000000589"/>
    </source>
</evidence>
<reference evidence="1 3" key="2">
    <citation type="journal article" date="2011" name="PLoS Biol.">
        <title>Modernizing reference genome assemblies.</title>
        <authorList>
            <person name="Church D.M."/>
            <person name="Schneider V.A."/>
            <person name="Graves T."/>
            <person name="Auger K."/>
            <person name="Cunningham F."/>
            <person name="Bouk N."/>
            <person name="Chen H.C."/>
            <person name="Agarwala R."/>
            <person name="McLaren W.M."/>
            <person name="Ritchie G.R."/>
            <person name="Albracht D."/>
            <person name="Kremitzki M."/>
            <person name="Rock S."/>
            <person name="Kotkiewicz H."/>
            <person name="Kremitzki C."/>
            <person name="Wollam A."/>
            <person name="Trani L."/>
            <person name="Fulton L."/>
            <person name="Fulton R."/>
            <person name="Matthews L."/>
            <person name="Whitehead S."/>
            <person name="Chow W."/>
            <person name="Torrance J."/>
            <person name="Dunn M."/>
            <person name="Harden G."/>
            <person name="Threadgold G."/>
            <person name="Wood J."/>
            <person name="Collins J."/>
            <person name="Heath P."/>
            <person name="Griffiths G."/>
            <person name="Pelan S."/>
            <person name="Grafham D."/>
            <person name="Eichler E.E."/>
            <person name="Weinstock G."/>
            <person name="Mardis E.R."/>
            <person name="Wilson R.K."/>
            <person name="Howe K."/>
            <person name="Flicek P."/>
            <person name="Hubbard T."/>
        </authorList>
    </citation>
    <scope>NUCLEOTIDE SEQUENCE [LARGE SCALE GENOMIC DNA]</scope>
    <source>
        <strain evidence="1 3">C57BL/6J</strain>
    </source>
</reference>
<gene>
    <name evidence="1 2" type="primary">Mrpl35</name>
</gene>
<protein>
    <submittedName>
        <fullName evidence="1">Mitochondrial ribosomal protein L35</fullName>
    </submittedName>
</protein>
<reference evidence="1" key="3">
    <citation type="submission" date="2025-08" db="UniProtKB">
        <authorList>
            <consortium name="Ensembl"/>
        </authorList>
    </citation>
    <scope>IDENTIFICATION</scope>
    <source>
        <strain evidence="1">C57BL/6J</strain>
    </source>
</reference>
<dbReference type="Ensembl" id="ENSMUST00000205435.2">
    <property type="protein sequence ID" value="ENSMUSP00000146077.2"/>
    <property type="gene ID" value="ENSMUSG00000052962.4"/>
</dbReference>
<proteinExistence type="predicted"/>
<dbReference type="AlphaFoldDB" id="A0A0U1RPQ4"/>
<reference evidence="1 3" key="1">
    <citation type="journal article" date="2009" name="PLoS Biol.">
        <title>Lineage-specific biology revealed by a finished genome assembly of the mouse.</title>
        <authorList>
            <consortium name="Mouse Genome Sequencing Consortium"/>
            <person name="Church D.M."/>
            <person name="Goodstadt L."/>
            <person name="Hillier L.W."/>
            <person name="Zody M.C."/>
            <person name="Goldstein S."/>
            <person name="She X."/>
            <person name="Bult C.J."/>
            <person name="Agarwala R."/>
            <person name="Cherry J.L."/>
            <person name="DiCuccio M."/>
            <person name="Hlavina W."/>
            <person name="Kapustin Y."/>
            <person name="Meric P."/>
            <person name="Maglott D."/>
            <person name="Birtle Z."/>
            <person name="Marques A.C."/>
            <person name="Graves T."/>
            <person name="Zhou S."/>
            <person name="Teague B."/>
            <person name="Potamousis K."/>
            <person name="Churas C."/>
            <person name="Place M."/>
            <person name="Herschleb J."/>
            <person name="Runnheim R."/>
            <person name="Forrest D."/>
            <person name="Amos-Landgraf J."/>
            <person name="Schwartz D.C."/>
            <person name="Cheng Z."/>
            <person name="Lindblad-Toh K."/>
            <person name="Eichler E.E."/>
            <person name="Ponting C.P."/>
        </authorList>
    </citation>
    <scope>NUCLEOTIDE SEQUENCE [LARGE SCALE GENOMIC DNA]</scope>
    <source>
        <strain evidence="1 3">C57BL/6J</strain>
    </source>
</reference>
<organism evidence="1 3">
    <name type="scientific">Mus musculus</name>
    <name type="common">Mouse</name>
    <dbReference type="NCBI Taxonomy" id="10090"/>
    <lineage>
        <taxon>Eukaryota</taxon>
        <taxon>Metazoa</taxon>
        <taxon>Chordata</taxon>
        <taxon>Craniata</taxon>
        <taxon>Vertebrata</taxon>
        <taxon>Euteleostomi</taxon>
        <taxon>Mammalia</taxon>
        <taxon>Eutheria</taxon>
        <taxon>Euarchontoglires</taxon>
        <taxon>Glires</taxon>
        <taxon>Rodentia</taxon>
        <taxon>Myomorpha</taxon>
        <taxon>Muroidea</taxon>
        <taxon>Muridae</taxon>
        <taxon>Murinae</taxon>
        <taxon>Mus</taxon>
        <taxon>Mus</taxon>
    </lineage>
</organism>
<keyword evidence="3" id="KW-1185">Reference proteome</keyword>
<reference evidence="1" key="4">
    <citation type="submission" date="2025-09" db="UniProtKB">
        <authorList>
            <consortium name="Ensembl"/>
        </authorList>
    </citation>
    <scope>IDENTIFICATION</scope>
    <source>
        <strain evidence="1">C57BL/6J</strain>
    </source>
</reference>
<evidence type="ECO:0000313" key="2">
    <source>
        <dbReference type="MGI" id="MGI:1913473"/>
    </source>
</evidence>
<dbReference type="GeneTree" id="ENSGT00390000007547"/>
<sequence length="60" mass="6324">MAASIFTGAVRAASGQCSIDSFTEKRVGAGGSGNLVWMLTRKEKQDDLRSEVCCAIPCTV</sequence>
<dbReference type="Antibodypedia" id="51696">
    <property type="antibodies" value="40 antibodies from 17 providers"/>
</dbReference>